<sequence>MLYSTPYHSPLGPLLLASDGQHLVGLWMQGQKYFGGSISGTPVPQDDLPVFTATRQWLDAYFAGKQPTIAQLPLAPQGSGFRQLVWQLLCEIPYGQTTTYGEIARSVAVRQNLPRMSSQAVGGAVGHNPISIIIPCHRVVGSHGSLTGYAGGISKKIHLLEHEGADLSRLHVPRASPPSDSPPRWSPKRL</sequence>
<dbReference type="InterPro" id="IPR036388">
    <property type="entry name" value="WH-like_DNA-bd_sf"/>
</dbReference>
<evidence type="ECO:0000313" key="14">
    <source>
        <dbReference type="Proteomes" id="UP000184327"/>
    </source>
</evidence>
<keyword evidence="7 9" id="KW-0234">DNA repair</keyword>
<dbReference type="InterPro" id="IPR014048">
    <property type="entry name" value="MethylDNA_cys_MeTrfase_DNA-bd"/>
</dbReference>
<keyword evidence="5 9" id="KW-0808">Transferase</keyword>
<evidence type="ECO:0000256" key="7">
    <source>
        <dbReference type="ARBA" id="ARBA00023204"/>
    </source>
</evidence>
<dbReference type="HAMAP" id="MF_00772">
    <property type="entry name" value="OGT"/>
    <property type="match status" value="1"/>
</dbReference>
<keyword evidence="14" id="KW-1185">Reference proteome</keyword>
<dbReference type="Gene3D" id="3.30.160.70">
    <property type="entry name" value="Methylated DNA-protein cysteine methyltransferase domain"/>
    <property type="match status" value="1"/>
</dbReference>
<evidence type="ECO:0000256" key="9">
    <source>
        <dbReference type="HAMAP-Rule" id="MF_00772"/>
    </source>
</evidence>
<dbReference type="AlphaFoldDB" id="A0A1M5FE19"/>
<feature type="active site" description="Nucleophile; methyl group acceptor" evidence="9">
    <location>
        <position position="136"/>
    </location>
</feature>
<evidence type="ECO:0000259" key="11">
    <source>
        <dbReference type="Pfam" id="PF01035"/>
    </source>
</evidence>
<dbReference type="InterPro" id="IPR001497">
    <property type="entry name" value="MethylDNA_cys_MeTrfase_AS"/>
</dbReference>
<feature type="region of interest" description="Disordered" evidence="10">
    <location>
        <begin position="168"/>
        <end position="190"/>
    </location>
</feature>
<dbReference type="PROSITE" id="PS00374">
    <property type="entry name" value="MGMT"/>
    <property type="match status" value="1"/>
</dbReference>
<feature type="domain" description="Methylguanine DNA methyltransferase ribonuclease-like" evidence="12">
    <location>
        <begin position="3"/>
        <end position="75"/>
    </location>
</feature>
<gene>
    <name evidence="13" type="ORF">SAMN02745117_02789</name>
</gene>
<dbReference type="PANTHER" id="PTHR10815">
    <property type="entry name" value="METHYLATED-DNA--PROTEIN-CYSTEINE METHYLTRANSFERASE"/>
    <property type="match status" value="1"/>
</dbReference>
<dbReference type="SUPFAM" id="SSF53155">
    <property type="entry name" value="Methylated DNA-protein cysteine methyltransferase domain"/>
    <property type="match status" value="1"/>
</dbReference>
<evidence type="ECO:0000256" key="6">
    <source>
        <dbReference type="ARBA" id="ARBA00022763"/>
    </source>
</evidence>
<evidence type="ECO:0000256" key="2">
    <source>
        <dbReference type="ARBA" id="ARBA00008711"/>
    </source>
</evidence>
<dbReference type="FunFam" id="1.10.10.10:FF:000214">
    <property type="entry name" value="Methylated-DNA--protein-cysteine methyltransferase"/>
    <property type="match status" value="1"/>
</dbReference>
<dbReference type="Gene3D" id="1.10.10.10">
    <property type="entry name" value="Winged helix-like DNA-binding domain superfamily/Winged helix DNA-binding domain"/>
    <property type="match status" value="1"/>
</dbReference>
<dbReference type="GO" id="GO:0032259">
    <property type="term" value="P:methylation"/>
    <property type="evidence" value="ECO:0007669"/>
    <property type="project" value="UniProtKB-KW"/>
</dbReference>
<dbReference type="CDD" id="cd06445">
    <property type="entry name" value="ATase"/>
    <property type="match status" value="1"/>
</dbReference>
<protein>
    <recommendedName>
        <fullName evidence="9">Methylated-DNA--protein-cysteine methyltransferase</fullName>
        <ecNumber evidence="9">2.1.1.63</ecNumber>
    </recommendedName>
    <alternativeName>
        <fullName evidence="9">6-O-methylguanine-DNA methyltransferase</fullName>
        <shortName evidence="9">MGMT</shortName>
    </alternativeName>
    <alternativeName>
        <fullName evidence="9">O-6-methylguanine-DNA-alkyltransferase</fullName>
    </alternativeName>
</protein>
<keyword evidence="4 9" id="KW-0489">Methyltransferase</keyword>
<evidence type="ECO:0000256" key="3">
    <source>
        <dbReference type="ARBA" id="ARBA00022490"/>
    </source>
</evidence>
<keyword evidence="6 9" id="KW-0227">DNA damage</keyword>
<feature type="domain" description="Methylated-DNA-[protein]-cysteine S-methyltransferase DNA binding" evidence="11">
    <location>
        <begin position="81"/>
        <end position="165"/>
    </location>
</feature>
<dbReference type="Proteomes" id="UP000184327">
    <property type="component" value="Unassembled WGS sequence"/>
</dbReference>
<feature type="compositionally biased region" description="Pro residues" evidence="10">
    <location>
        <begin position="175"/>
        <end position="190"/>
    </location>
</feature>
<dbReference type="STRING" id="1122156.SAMN02745117_02789"/>
<dbReference type="GO" id="GO:0003908">
    <property type="term" value="F:methylated-DNA-[protein]-cysteine S-methyltransferase activity"/>
    <property type="evidence" value="ECO:0007669"/>
    <property type="project" value="UniProtKB-UniRule"/>
</dbReference>
<dbReference type="InterPro" id="IPR036631">
    <property type="entry name" value="MGMT_N_sf"/>
</dbReference>
<organism evidence="13 14">
    <name type="scientific">Lampropedia hyalina DSM 16112</name>
    <dbReference type="NCBI Taxonomy" id="1122156"/>
    <lineage>
        <taxon>Bacteria</taxon>
        <taxon>Pseudomonadati</taxon>
        <taxon>Pseudomonadota</taxon>
        <taxon>Betaproteobacteria</taxon>
        <taxon>Burkholderiales</taxon>
        <taxon>Comamonadaceae</taxon>
        <taxon>Lampropedia</taxon>
    </lineage>
</organism>
<evidence type="ECO:0000256" key="10">
    <source>
        <dbReference type="SAM" id="MobiDB-lite"/>
    </source>
</evidence>
<reference evidence="13 14" key="1">
    <citation type="submission" date="2016-11" db="EMBL/GenBank/DDBJ databases">
        <authorList>
            <person name="Jaros S."/>
            <person name="Januszkiewicz K."/>
            <person name="Wedrychowicz H."/>
        </authorList>
    </citation>
    <scope>NUCLEOTIDE SEQUENCE [LARGE SCALE GENOMIC DNA]</scope>
    <source>
        <strain evidence="13 14">DSM 16112</strain>
    </source>
</reference>
<accession>A0A1M5FE19</accession>
<comment type="catalytic activity">
    <reaction evidence="8 9">
        <text>a 6-O-methyl-2'-deoxyguanosine in DNA + L-cysteinyl-[protein] = S-methyl-L-cysteinyl-[protein] + a 2'-deoxyguanosine in DNA</text>
        <dbReference type="Rhea" id="RHEA:24000"/>
        <dbReference type="Rhea" id="RHEA-COMP:10131"/>
        <dbReference type="Rhea" id="RHEA-COMP:10132"/>
        <dbReference type="Rhea" id="RHEA-COMP:11367"/>
        <dbReference type="Rhea" id="RHEA-COMP:11368"/>
        <dbReference type="ChEBI" id="CHEBI:29950"/>
        <dbReference type="ChEBI" id="CHEBI:82612"/>
        <dbReference type="ChEBI" id="CHEBI:85445"/>
        <dbReference type="ChEBI" id="CHEBI:85448"/>
        <dbReference type="EC" id="2.1.1.63"/>
    </reaction>
</comment>
<keyword evidence="3 9" id="KW-0963">Cytoplasm</keyword>
<dbReference type="GO" id="GO:0006307">
    <property type="term" value="P:DNA alkylation repair"/>
    <property type="evidence" value="ECO:0007669"/>
    <property type="project" value="UniProtKB-UniRule"/>
</dbReference>
<comment type="miscellaneous">
    <text evidence="9">This enzyme catalyzes only one turnover and therefore is not strictly catalytic. According to one definition, an enzyme is a biocatalyst that acts repeatedly and over many reaction cycles.</text>
</comment>
<dbReference type="InterPro" id="IPR023546">
    <property type="entry name" value="MGMT"/>
</dbReference>
<name>A0A1M5FE19_9BURK</name>
<dbReference type="EC" id="2.1.1.63" evidence="9"/>
<evidence type="ECO:0000256" key="1">
    <source>
        <dbReference type="ARBA" id="ARBA00001286"/>
    </source>
</evidence>
<dbReference type="InterPro" id="IPR008332">
    <property type="entry name" value="MethylG_MeTrfase_N"/>
</dbReference>
<dbReference type="PANTHER" id="PTHR10815:SF5">
    <property type="entry name" value="METHYLATED-DNA--PROTEIN-CYSTEINE METHYLTRANSFERASE"/>
    <property type="match status" value="1"/>
</dbReference>
<comment type="function">
    <text evidence="9">Involved in the cellular defense against the biological effects of O6-methylguanine (O6-MeG) and O4-methylthymine (O4-MeT) in DNA. Repairs the methylated nucleobase in DNA by stoichiometrically transferring the methyl group to a cysteine residue in the enzyme. This is a suicide reaction: the enzyme is irreversibly inactivated.</text>
</comment>
<dbReference type="RefSeq" id="WP_073357259.1">
    <property type="nucleotide sequence ID" value="NZ_FQUZ01000054.1"/>
</dbReference>
<evidence type="ECO:0000256" key="4">
    <source>
        <dbReference type="ARBA" id="ARBA00022603"/>
    </source>
</evidence>
<dbReference type="SUPFAM" id="SSF46767">
    <property type="entry name" value="Methylated DNA-protein cysteine methyltransferase, C-terminal domain"/>
    <property type="match status" value="1"/>
</dbReference>
<dbReference type="Pfam" id="PF01035">
    <property type="entry name" value="DNA_binding_1"/>
    <property type="match status" value="1"/>
</dbReference>
<dbReference type="EMBL" id="FQUZ01000054">
    <property type="protein sequence ID" value="SHF89331.1"/>
    <property type="molecule type" value="Genomic_DNA"/>
</dbReference>
<dbReference type="GO" id="GO:0005737">
    <property type="term" value="C:cytoplasm"/>
    <property type="evidence" value="ECO:0007669"/>
    <property type="project" value="UniProtKB-SubCell"/>
</dbReference>
<proteinExistence type="inferred from homology"/>
<dbReference type="InterPro" id="IPR036217">
    <property type="entry name" value="MethylDNA_cys_MeTrfase_DNAb"/>
</dbReference>
<comment type="subcellular location">
    <subcellularLocation>
        <location evidence="9">Cytoplasm</location>
    </subcellularLocation>
</comment>
<dbReference type="Pfam" id="PF02870">
    <property type="entry name" value="Methyltransf_1N"/>
    <property type="match status" value="1"/>
</dbReference>
<comment type="similarity">
    <text evidence="2 9">Belongs to the MGMT family.</text>
</comment>
<dbReference type="NCBIfam" id="TIGR00589">
    <property type="entry name" value="ogt"/>
    <property type="match status" value="1"/>
</dbReference>
<evidence type="ECO:0000259" key="12">
    <source>
        <dbReference type="Pfam" id="PF02870"/>
    </source>
</evidence>
<evidence type="ECO:0000256" key="5">
    <source>
        <dbReference type="ARBA" id="ARBA00022679"/>
    </source>
</evidence>
<evidence type="ECO:0000256" key="8">
    <source>
        <dbReference type="ARBA" id="ARBA00049348"/>
    </source>
</evidence>
<dbReference type="OrthoDB" id="9802228at2"/>
<evidence type="ECO:0000313" key="13">
    <source>
        <dbReference type="EMBL" id="SHF89331.1"/>
    </source>
</evidence>
<comment type="catalytic activity">
    <reaction evidence="1 9">
        <text>a 4-O-methyl-thymidine in DNA + L-cysteinyl-[protein] = a thymidine in DNA + S-methyl-L-cysteinyl-[protein]</text>
        <dbReference type="Rhea" id="RHEA:53428"/>
        <dbReference type="Rhea" id="RHEA-COMP:10131"/>
        <dbReference type="Rhea" id="RHEA-COMP:10132"/>
        <dbReference type="Rhea" id="RHEA-COMP:13555"/>
        <dbReference type="Rhea" id="RHEA-COMP:13556"/>
        <dbReference type="ChEBI" id="CHEBI:29950"/>
        <dbReference type="ChEBI" id="CHEBI:82612"/>
        <dbReference type="ChEBI" id="CHEBI:137386"/>
        <dbReference type="ChEBI" id="CHEBI:137387"/>
        <dbReference type="EC" id="2.1.1.63"/>
    </reaction>
</comment>